<keyword evidence="1" id="KW-0472">Membrane</keyword>
<dbReference type="STRING" id="307507.A0A2V0P1Q5"/>
<feature type="transmembrane region" description="Helical" evidence="1">
    <location>
        <begin position="25"/>
        <end position="48"/>
    </location>
</feature>
<keyword evidence="3" id="KW-1185">Reference proteome</keyword>
<dbReference type="AlphaFoldDB" id="A0A2V0P1Q5"/>
<dbReference type="OrthoDB" id="2111841at2759"/>
<dbReference type="GO" id="GO:0047793">
    <property type="term" value="F:cycloeucalenol cycloisomerase activity"/>
    <property type="evidence" value="ECO:0007669"/>
    <property type="project" value="InterPro"/>
</dbReference>
<accession>A0A2V0P1Q5</accession>
<name>A0A2V0P1Q5_9CHLO</name>
<dbReference type="InterPro" id="IPR020532">
    <property type="entry name" value="Cycloeucalenol_cycloisomerase"/>
</dbReference>
<dbReference type="Proteomes" id="UP000247498">
    <property type="component" value="Unassembled WGS sequence"/>
</dbReference>
<dbReference type="EMBL" id="BDRX01000044">
    <property type="protein sequence ID" value="GBF93808.1"/>
    <property type="molecule type" value="Genomic_DNA"/>
</dbReference>
<reference evidence="2 3" key="1">
    <citation type="journal article" date="2018" name="Sci. Rep.">
        <title>Raphidocelis subcapitata (=Pseudokirchneriella subcapitata) provides an insight into genome evolution and environmental adaptations in the Sphaeropleales.</title>
        <authorList>
            <person name="Suzuki S."/>
            <person name="Yamaguchi H."/>
            <person name="Nakajima N."/>
            <person name="Kawachi M."/>
        </authorList>
    </citation>
    <scope>NUCLEOTIDE SEQUENCE [LARGE SCALE GENOMIC DNA]</scope>
    <source>
        <strain evidence="2 3">NIES-35</strain>
    </source>
</reference>
<organism evidence="2 3">
    <name type="scientific">Raphidocelis subcapitata</name>
    <dbReference type="NCBI Taxonomy" id="307507"/>
    <lineage>
        <taxon>Eukaryota</taxon>
        <taxon>Viridiplantae</taxon>
        <taxon>Chlorophyta</taxon>
        <taxon>core chlorophytes</taxon>
        <taxon>Chlorophyceae</taxon>
        <taxon>CS clade</taxon>
        <taxon>Sphaeropleales</taxon>
        <taxon>Selenastraceae</taxon>
        <taxon>Raphidocelis</taxon>
    </lineage>
</organism>
<dbReference type="PANTHER" id="PTHR35136:SF1">
    <property type="entry name" value="CYCLOEUCALENOL CYCLOISOMERASE"/>
    <property type="match status" value="1"/>
</dbReference>
<feature type="transmembrane region" description="Helical" evidence="1">
    <location>
        <begin position="205"/>
        <end position="224"/>
    </location>
</feature>
<keyword evidence="1" id="KW-1133">Transmembrane helix</keyword>
<feature type="transmembrane region" description="Helical" evidence="1">
    <location>
        <begin position="236"/>
        <end position="255"/>
    </location>
</feature>
<evidence type="ECO:0000313" key="2">
    <source>
        <dbReference type="EMBL" id="GBF93808.1"/>
    </source>
</evidence>
<feature type="transmembrane region" description="Helical" evidence="1">
    <location>
        <begin position="94"/>
        <end position="112"/>
    </location>
</feature>
<evidence type="ECO:0000256" key="1">
    <source>
        <dbReference type="SAM" id="Phobius"/>
    </source>
</evidence>
<dbReference type="FunCoup" id="A0A2V0P1Q5">
    <property type="interactions" value="41"/>
</dbReference>
<proteinExistence type="predicted"/>
<comment type="caution">
    <text evidence="2">The sequence shown here is derived from an EMBL/GenBank/DDBJ whole genome shotgun (WGS) entry which is preliminary data.</text>
</comment>
<feature type="transmembrane region" description="Helical" evidence="1">
    <location>
        <begin position="173"/>
        <end position="193"/>
    </location>
</feature>
<evidence type="ECO:0000313" key="3">
    <source>
        <dbReference type="Proteomes" id="UP000247498"/>
    </source>
</evidence>
<protein>
    <submittedName>
        <fullName evidence="2">Cycloeucalenol cycloisomerase</fullName>
    </submittedName>
</protein>
<dbReference type="InParanoid" id="A0A2V0P1Q5"/>
<feature type="transmembrane region" description="Helical" evidence="1">
    <location>
        <begin position="54"/>
        <end position="74"/>
    </location>
</feature>
<gene>
    <name evidence="2" type="ORF">Rsub_06140</name>
</gene>
<keyword evidence="1" id="KW-0812">Transmembrane</keyword>
<keyword evidence="2" id="KW-0413">Isomerase</keyword>
<dbReference type="PANTHER" id="PTHR35136">
    <property type="entry name" value="CYCLOEUCALENOL CYCLOISOMERASE"/>
    <property type="match status" value="1"/>
</dbReference>
<sequence>MAPKPRAAPPSLWLAANPSKRWAEVFFLAYSPFWIIWALCVLVPFQLYEYLDEWGYLLVGLAAALPCFLLPPLLPNKADAGKPWHERFWVKANVWIAIFSFIGNYYWTHYFFNLLGAAYTMPSFKLNQVPITMYLMTQAYFCFYHALSNVLLRRVETHLAGSPLAVRKLARALAVFLLSYATAYMETLTISHFPYYTFVDRSKMYSVGSLFYAIYFFVSFPMFIRIDEEPGGKKWTLAQVALDALAAGMLVTILLDTWRITFGGIVDDPKSQAGLTWAA</sequence>
<feature type="transmembrane region" description="Helical" evidence="1">
    <location>
        <begin position="132"/>
        <end position="152"/>
    </location>
</feature>